<evidence type="ECO:0000313" key="4">
    <source>
        <dbReference type="Proteomes" id="UP000314983"/>
    </source>
</evidence>
<keyword evidence="4" id="KW-1185">Reference proteome</keyword>
<proteinExistence type="predicted"/>
<organism evidence="3 4">
    <name type="scientific">Electrophorus electricus</name>
    <name type="common">Electric eel</name>
    <name type="synonym">Gymnotus electricus</name>
    <dbReference type="NCBI Taxonomy" id="8005"/>
    <lineage>
        <taxon>Eukaryota</taxon>
        <taxon>Metazoa</taxon>
        <taxon>Chordata</taxon>
        <taxon>Craniata</taxon>
        <taxon>Vertebrata</taxon>
        <taxon>Euteleostomi</taxon>
        <taxon>Actinopterygii</taxon>
        <taxon>Neopterygii</taxon>
        <taxon>Teleostei</taxon>
        <taxon>Ostariophysi</taxon>
        <taxon>Gymnotiformes</taxon>
        <taxon>Gymnotoidei</taxon>
        <taxon>Gymnotidae</taxon>
        <taxon>Electrophorus</taxon>
    </lineage>
</organism>
<feature type="domain" description="UPAR/Ly6" evidence="2">
    <location>
        <begin position="10"/>
        <end position="91"/>
    </location>
</feature>
<reference evidence="3" key="2">
    <citation type="submission" date="2025-08" db="UniProtKB">
        <authorList>
            <consortium name="Ensembl"/>
        </authorList>
    </citation>
    <scope>IDENTIFICATION</scope>
</reference>
<dbReference type="SUPFAM" id="SSF57302">
    <property type="entry name" value="Snake toxin-like"/>
    <property type="match status" value="1"/>
</dbReference>
<reference evidence="3" key="3">
    <citation type="submission" date="2025-09" db="UniProtKB">
        <authorList>
            <consortium name="Ensembl"/>
        </authorList>
    </citation>
    <scope>IDENTIFICATION</scope>
</reference>
<dbReference type="AlphaFoldDB" id="A0AAY5EDM1"/>
<name>A0AAY5EDM1_ELEEL</name>
<keyword evidence="1" id="KW-0812">Transmembrane</keyword>
<dbReference type="InterPro" id="IPR016054">
    <property type="entry name" value="LY6_UPA_recep-like"/>
</dbReference>
<sequence>AVCLFLSLAQALTCNKCPMGLVGICLYPSSTVCTNDTSNCYTATASNITAFVGFKYQGCAPSSLCNSTTNGTLLGATYFINQNCCNIDKCNTMALSNSAPYMQLSFTAALSAALAAFSWANYIY</sequence>
<dbReference type="Ensembl" id="ENSEEET00000057615.1">
    <property type="protein sequence ID" value="ENSEEEP00000054649.1"/>
    <property type="gene ID" value="ENSEEEG00000028335.1"/>
</dbReference>
<feature type="transmembrane region" description="Helical" evidence="1">
    <location>
        <begin position="101"/>
        <end position="123"/>
    </location>
</feature>
<dbReference type="InterPro" id="IPR045860">
    <property type="entry name" value="Snake_toxin-like_sf"/>
</dbReference>
<accession>A0AAY5EDM1</accession>
<dbReference type="Gene3D" id="2.10.60.10">
    <property type="entry name" value="CD59"/>
    <property type="match status" value="1"/>
</dbReference>
<evidence type="ECO:0000256" key="1">
    <source>
        <dbReference type="SAM" id="Phobius"/>
    </source>
</evidence>
<evidence type="ECO:0000313" key="3">
    <source>
        <dbReference type="Ensembl" id="ENSEEEP00000054649.1"/>
    </source>
</evidence>
<dbReference type="Proteomes" id="UP000314983">
    <property type="component" value="Chromosome 2"/>
</dbReference>
<evidence type="ECO:0000259" key="2">
    <source>
        <dbReference type="Pfam" id="PF00021"/>
    </source>
</evidence>
<reference evidence="3 4" key="1">
    <citation type="submission" date="2020-05" db="EMBL/GenBank/DDBJ databases">
        <title>Electrophorus electricus (electric eel) genome, fEleEle1, primary haplotype.</title>
        <authorList>
            <person name="Myers G."/>
            <person name="Meyer A."/>
            <person name="Fedrigo O."/>
            <person name="Formenti G."/>
            <person name="Rhie A."/>
            <person name="Tracey A."/>
            <person name="Sims Y."/>
            <person name="Jarvis E.D."/>
        </authorList>
    </citation>
    <scope>NUCLEOTIDE SEQUENCE [LARGE SCALE GENOMIC DNA]</scope>
</reference>
<keyword evidence="1" id="KW-0472">Membrane</keyword>
<keyword evidence="1" id="KW-1133">Transmembrane helix</keyword>
<dbReference type="Pfam" id="PF00021">
    <property type="entry name" value="UPAR_LY6"/>
    <property type="match status" value="1"/>
</dbReference>
<protein>
    <recommendedName>
        <fullName evidence="2">UPAR/Ly6 domain-containing protein</fullName>
    </recommendedName>
</protein>